<name>A0A097CT17_9ACTN</name>
<proteinExistence type="predicted"/>
<organism evidence="1">
    <name type="scientific">Verrucosispora sp. MS100047</name>
    <dbReference type="NCBI Taxonomy" id="1410949"/>
    <lineage>
        <taxon>Bacteria</taxon>
        <taxon>Bacillati</taxon>
        <taxon>Actinomycetota</taxon>
        <taxon>Actinomycetes</taxon>
        <taxon>Micromonosporales</taxon>
        <taxon>Micromonosporaceae</taxon>
        <taxon>Micromonospora</taxon>
    </lineage>
</organism>
<reference evidence="1" key="1">
    <citation type="submission" date="2013-11" db="EMBL/GenBank/DDBJ databases">
        <title>New antitubercular compounds from marine-derived Verrucosispora sp. MS100047.</title>
        <authorList>
            <person name="Huang P."/>
            <person name="Xie F."/>
            <person name="Wang Q."/>
            <person name="Wang J."/>
            <person name="Wang Q."/>
            <person name="Abdel-Mageed W.M."/>
            <person name="Liu M."/>
            <person name="Han J."/>
            <person name="Song F."/>
            <person name="Dai H."/>
            <person name="Liu X."/>
            <person name="Zhang L."/>
        </authorList>
    </citation>
    <scope>NUCLEOTIDE SEQUENCE</scope>
    <source>
        <strain evidence="1">MS100047</strain>
    </source>
</reference>
<dbReference type="EMBL" id="KF826686">
    <property type="protein sequence ID" value="AIS85782.1"/>
    <property type="molecule type" value="Genomic_DNA"/>
</dbReference>
<gene>
    <name evidence="1" type="ORF">VASRM7_540</name>
</gene>
<dbReference type="SUPFAM" id="SSF101386">
    <property type="entry name" value="all-alpha NTP pyrophosphatases"/>
    <property type="match status" value="1"/>
</dbReference>
<evidence type="ECO:0008006" key="2">
    <source>
        <dbReference type="Google" id="ProtNLM"/>
    </source>
</evidence>
<evidence type="ECO:0000313" key="1">
    <source>
        <dbReference type="EMBL" id="AIS85782.1"/>
    </source>
</evidence>
<dbReference type="InterPro" id="IPR044548">
    <property type="entry name" value="AF0060_NTP-PPase_MazG-like"/>
</dbReference>
<accession>A0A097CT17</accession>
<dbReference type="AlphaFoldDB" id="A0A097CT17"/>
<dbReference type="CDD" id="cd11533">
    <property type="entry name" value="NTP-PPase_Af0060_like"/>
    <property type="match status" value="1"/>
</dbReference>
<sequence length="109" mass="11488">MTDLFDLAAVVTARLDAVNGRSREEIGLRILKVTEEAGEVAAAWIGAIGQNPRKGVTHTTDDVAAELADVALTALVAITSLDRDPRDVVTACVNKAAARLDTYSTTPPE</sequence>
<protein>
    <recommendedName>
        <fullName evidence="2">NTP pyrophosphohydrolase MazG putative catalytic core domain-containing protein</fullName>
    </recommendedName>
</protein>
<dbReference type="Gene3D" id="1.10.287.1080">
    <property type="entry name" value="MazG-like"/>
    <property type="match status" value="1"/>
</dbReference>